<dbReference type="PANTHER" id="PTHR43311:SF1">
    <property type="entry name" value="GLUTAMYL-Q TRNA(ASP) SYNTHETASE"/>
    <property type="match status" value="1"/>
</dbReference>
<keyword evidence="3 7" id="KW-0547">Nucleotide-binding</keyword>
<dbReference type="GO" id="GO:0008270">
    <property type="term" value="F:zinc ion binding"/>
    <property type="evidence" value="ECO:0007669"/>
    <property type="project" value="InterPro"/>
</dbReference>
<keyword evidence="4" id="KW-0862">Zinc</keyword>
<dbReference type="KEGG" id="dko:I596_1193"/>
<dbReference type="Pfam" id="PF00749">
    <property type="entry name" value="tRNA-synt_1c"/>
    <property type="match status" value="1"/>
</dbReference>
<dbReference type="PRINTS" id="PR00987">
    <property type="entry name" value="TRNASYNTHGLU"/>
</dbReference>
<evidence type="ECO:0000256" key="5">
    <source>
        <dbReference type="ARBA" id="ARBA00022840"/>
    </source>
</evidence>
<evidence type="ECO:0000256" key="7">
    <source>
        <dbReference type="HAMAP-Rule" id="MF_01428"/>
    </source>
</evidence>
<dbReference type="GO" id="GO:0006424">
    <property type="term" value="P:glutamyl-tRNA aminoacylation"/>
    <property type="evidence" value="ECO:0007669"/>
    <property type="project" value="InterPro"/>
</dbReference>
<keyword evidence="2" id="KW-0479">Metal-binding</keyword>
<evidence type="ECO:0000256" key="9">
    <source>
        <dbReference type="SAM" id="MobiDB-lite"/>
    </source>
</evidence>
<dbReference type="InterPro" id="IPR014729">
    <property type="entry name" value="Rossmann-like_a/b/a_fold"/>
</dbReference>
<comment type="similarity">
    <text evidence="7">Belongs to the class-I aminoacyl-tRNA synthetase family. GluQ subfamily.</text>
</comment>
<dbReference type="PANTHER" id="PTHR43311">
    <property type="entry name" value="GLUTAMATE--TRNA LIGASE"/>
    <property type="match status" value="1"/>
</dbReference>
<feature type="short sequence motif" description="'HIGH' region" evidence="7">
    <location>
        <begin position="9"/>
        <end position="19"/>
    </location>
</feature>
<keyword evidence="8" id="KW-0648">Protein biosynthesis</keyword>
<evidence type="ECO:0000256" key="6">
    <source>
        <dbReference type="ARBA" id="ARBA00023146"/>
    </source>
</evidence>
<dbReference type="GO" id="GO:0006400">
    <property type="term" value="P:tRNA modification"/>
    <property type="evidence" value="ECO:0007669"/>
    <property type="project" value="InterPro"/>
</dbReference>
<dbReference type="RefSeq" id="WP_067645288.1">
    <property type="nucleotide sequence ID" value="NZ_CP015249.1"/>
</dbReference>
<feature type="binding site" evidence="7">
    <location>
        <position position="169"/>
    </location>
    <ligand>
        <name>L-glutamate</name>
        <dbReference type="ChEBI" id="CHEBI:29985"/>
    </ligand>
</feature>
<dbReference type="HAMAP" id="MF_01428">
    <property type="entry name" value="Glu_Q_tRNA_synth"/>
    <property type="match status" value="1"/>
</dbReference>
<keyword evidence="12" id="KW-1185">Reference proteome</keyword>
<dbReference type="InterPro" id="IPR022380">
    <property type="entry name" value="Glu-Q_tRNA(Asp)_Synthase"/>
</dbReference>
<dbReference type="SUPFAM" id="SSF52374">
    <property type="entry name" value="Nucleotidylyl transferase"/>
    <property type="match status" value="1"/>
</dbReference>
<comment type="caution">
    <text evidence="7">Lacks conserved residue(s) required for the propagation of feature annotation.</text>
</comment>
<feature type="domain" description="Glutamyl/glutaminyl-tRNA synthetase class Ib catalytic" evidence="10">
    <location>
        <begin position="4"/>
        <end position="235"/>
    </location>
</feature>
<evidence type="ECO:0000313" key="12">
    <source>
        <dbReference type="Proteomes" id="UP000076830"/>
    </source>
</evidence>
<evidence type="ECO:0000256" key="8">
    <source>
        <dbReference type="RuleBase" id="RU363037"/>
    </source>
</evidence>
<name>A0A160DU79_9GAMM</name>
<feature type="binding site" evidence="7">
    <location>
        <position position="187"/>
    </location>
    <ligand>
        <name>L-glutamate</name>
        <dbReference type="ChEBI" id="CHEBI:29985"/>
    </ligand>
</feature>
<keyword evidence="6 7" id="KW-0030">Aminoacyl-tRNA synthetase</keyword>
<evidence type="ECO:0000256" key="1">
    <source>
        <dbReference type="ARBA" id="ARBA00022598"/>
    </source>
</evidence>
<accession>A0A160DU79</accession>
<comment type="function">
    <text evidence="7">Catalyzes the tRNA-independent activation of glutamate in presence of ATP and the subsequent transfer of glutamate onto a tRNA(Asp). Glutamate is transferred on the 2-amino-5-(4,5-dihydroxy-2-cyclopenten-1-yl) moiety of the queuosine in the wobble position of the QUC anticodon.</text>
</comment>
<evidence type="ECO:0000256" key="3">
    <source>
        <dbReference type="ARBA" id="ARBA00022741"/>
    </source>
</evidence>
<feature type="binding site" evidence="7">
    <location>
        <position position="228"/>
    </location>
    <ligand>
        <name>ATP</name>
        <dbReference type="ChEBI" id="CHEBI:30616"/>
    </ligand>
</feature>
<dbReference type="OrthoDB" id="9807503at2"/>
<dbReference type="Gene3D" id="3.40.50.620">
    <property type="entry name" value="HUPs"/>
    <property type="match status" value="1"/>
</dbReference>
<dbReference type="GO" id="GO:0005829">
    <property type="term" value="C:cytosol"/>
    <property type="evidence" value="ECO:0007669"/>
    <property type="project" value="TreeGrafter"/>
</dbReference>
<dbReference type="PATRIC" id="fig|1300342.3.peg.1163"/>
<dbReference type="Proteomes" id="UP000076830">
    <property type="component" value="Chromosome"/>
</dbReference>
<evidence type="ECO:0000256" key="2">
    <source>
        <dbReference type="ARBA" id="ARBA00022723"/>
    </source>
</evidence>
<evidence type="ECO:0000313" key="11">
    <source>
        <dbReference type="EMBL" id="ANB17223.1"/>
    </source>
</evidence>
<dbReference type="InterPro" id="IPR020058">
    <property type="entry name" value="Glu/Gln-tRNA-synth_Ib_cat-dom"/>
</dbReference>
<dbReference type="EMBL" id="CP015249">
    <property type="protein sequence ID" value="ANB17223.1"/>
    <property type="molecule type" value="Genomic_DNA"/>
</dbReference>
<feature type="short sequence motif" description="'KMSKS' region" evidence="7">
    <location>
        <begin position="225"/>
        <end position="229"/>
    </location>
</feature>
<keyword evidence="5 7" id="KW-0067">ATP-binding</keyword>
<dbReference type="GO" id="GO:0005524">
    <property type="term" value="F:ATP binding"/>
    <property type="evidence" value="ECO:0007669"/>
    <property type="project" value="UniProtKB-KW"/>
</dbReference>
<evidence type="ECO:0000259" key="10">
    <source>
        <dbReference type="Pfam" id="PF00749"/>
    </source>
</evidence>
<feature type="region of interest" description="Disordered" evidence="9">
    <location>
        <begin position="276"/>
        <end position="295"/>
    </location>
</feature>
<dbReference type="InterPro" id="IPR049940">
    <property type="entry name" value="GluQ/Sye"/>
</dbReference>
<dbReference type="NCBIfam" id="TIGR03838">
    <property type="entry name" value="queuosine_YadB"/>
    <property type="match status" value="1"/>
</dbReference>
<protein>
    <recommendedName>
        <fullName evidence="7">Glutamyl-Q tRNA(Asp) synthetase</fullName>
        <shortName evidence="7">Glu-Q-RSs</shortName>
        <ecNumber evidence="7">6.1.1.-</ecNumber>
    </recommendedName>
</protein>
<feature type="binding site" evidence="7">
    <location>
        <position position="42"/>
    </location>
    <ligand>
        <name>L-glutamate</name>
        <dbReference type="ChEBI" id="CHEBI:29985"/>
    </ligand>
</feature>
<sequence length="295" mass="31106">MTYRGRFAPSPTGSLHFGSLVAALGSWLRARAAGGAWLVRIEDIDPAREVAGAGETIVATLAAFGLRPDEPVRRQSEGRDRYDAAVARLEAAGHAYPCACSRSDLAPFGGHHPARCVAPAPAGRHAAMRLRVPAGPVAFEDGVQGRVTQDVAAVVGDFVIRRADGWPAYQLAVVVDDAAQAISEVVRGADLLDSTPRQIVLQRLLGLPSPAWMHLPLVLDADGRKLGKSDLARPVRADDPLPALRAALRFLGQDVPRRSGVPALLSAATARFDPACIPRGTPAAPGRDAAQREVS</sequence>
<dbReference type="NCBIfam" id="NF004314">
    <property type="entry name" value="PRK05710.1-3"/>
    <property type="match status" value="1"/>
</dbReference>
<dbReference type="InterPro" id="IPR000924">
    <property type="entry name" value="Glu/Gln-tRNA-synth"/>
</dbReference>
<organism evidence="11 12">
    <name type="scientific">Dokdonella koreensis DS-123</name>
    <dbReference type="NCBI Taxonomy" id="1300342"/>
    <lineage>
        <taxon>Bacteria</taxon>
        <taxon>Pseudomonadati</taxon>
        <taxon>Pseudomonadota</taxon>
        <taxon>Gammaproteobacteria</taxon>
        <taxon>Lysobacterales</taxon>
        <taxon>Rhodanobacteraceae</taxon>
        <taxon>Dokdonella</taxon>
    </lineage>
</organism>
<proteinExistence type="inferred from homology"/>
<gene>
    <name evidence="7" type="primary">gluQ</name>
    <name evidence="11" type="ORF">I596_1193</name>
</gene>
<dbReference type="AlphaFoldDB" id="A0A160DU79"/>
<dbReference type="GO" id="GO:0004818">
    <property type="term" value="F:glutamate-tRNA ligase activity"/>
    <property type="evidence" value="ECO:0007669"/>
    <property type="project" value="TreeGrafter"/>
</dbReference>
<dbReference type="EC" id="6.1.1.-" evidence="7"/>
<reference evidence="11 12" key="1">
    <citation type="submission" date="2016-04" db="EMBL/GenBank/DDBJ databases">
        <title>Complete genome sequence of Dokdonella koreensis DS-123T.</title>
        <authorList>
            <person name="Kim J.F."/>
            <person name="Lee H."/>
            <person name="Kwak M.-J."/>
        </authorList>
    </citation>
    <scope>NUCLEOTIDE SEQUENCE [LARGE SCALE GENOMIC DNA]</scope>
    <source>
        <strain evidence="11 12">DS-123</strain>
    </source>
</reference>
<feature type="binding site" evidence="7">
    <location>
        <begin position="6"/>
        <end position="10"/>
    </location>
    <ligand>
        <name>L-glutamate</name>
        <dbReference type="ChEBI" id="CHEBI:29985"/>
    </ligand>
</feature>
<dbReference type="STRING" id="1300342.I596_1193"/>
<keyword evidence="1 7" id="KW-0436">Ligase</keyword>
<evidence type="ECO:0000256" key="4">
    <source>
        <dbReference type="ARBA" id="ARBA00022833"/>
    </source>
</evidence>